<feature type="transmembrane region" description="Helical" evidence="1">
    <location>
        <begin position="33"/>
        <end position="53"/>
    </location>
</feature>
<protein>
    <recommendedName>
        <fullName evidence="4">DUF202 domain-containing protein</fullName>
    </recommendedName>
</protein>
<feature type="transmembrane region" description="Helical" evidence="1">
    <location>
        <begin position="7"/>
        <end position="27"/>
    </location>
</feature>
<keyword evidence="1" id="KW-0812">Transmembrane</keyword>
<gene>
    <name evidence="2" type="ORF">JOC95_001008</name>
</gene>
<dbReference type="EMBL" id="JAFBED010000002">
    <property type="protein sequence ID" value="MBM7619159.1"/>
    <property type="molecule type" value="Genomic_DNA"/>
</dbReference>
<dbReference type="Proteomes" id="UP000737402">
    <property type="component" value="Unassembled WGS sequence"/>
</dbReference>
<keyword evidence="3" id="KW-1185">Reference proteome</keyword>
<reference evidence="2 3" key="1">
    <citation type="submission" date="2021-01" db="EMBL/GenBank/DDBJ databases">
        <title>Genomic Encyclopedia of Type Strains, Phase IV (KMG-IV): sequencing the most valuable type-strain genomes for metagenomic binning, comparative biology and taxonomic classification.</title>
        <authorList>
            <person name="Goeker M."/>
        </authorList>
    </citation>
    <scope>NUCLEOTIDE SEQUENCE [LARGE SCALE GENOMIC DNA]</scope>
    <source>
        <strain evidence="2 3">DSM 25879</strain>
    </source>
</reference>
<comment type="caution">
    <text evidence="2">The sequence shown here is derived from an EMBL/GenBank/DDBJ whole genome shotgun (WGS) entry which is preliminary data.</text>
</comment>
<sequence length="64" mass="7218">MELNSYLIRLSYMIIGIFGGVFLFRYIKNGELLLDQLIGVSVGLFLLAAAIIWRRLHQTSSSAN</sequence>
<name>A0ABS2NWZ6_9BACI</name>
<keyword evidence="1" id="KW-1133">Transmembrane helix</keyword>
<keyword evidence="1" id="KW-0472">Membrane</keyword>
<evidence type="ECO:0000313" key="2">
    <source>
        <dbReference type="EMBL" id="MBM7619159.1"/>
    </source>
</evidence>
<evidence type="ECO:0000256" key="1">
    <source>
        <dbReference type="SAM" id="Phobius"/>
    </source>
</evidence>
<dbReference type="RefSeq" id="WP_204414017.1">
    <property type="nucleotide sequence ID" value="NZ_JAFBED010000002.1"/>
</dbReference>
<evidence type="ECO:0008006" key="4">
    <source>
        <dbReference type="Google" id="ProtNLM"/>
    </source>
</evidence>
<organism evidence="2 3">
    <name type="scientific">Sutcliffiella tianshenii</name>
    <dbReference type="NCBI Taxonomy" id="1463404"/>
    <lineage>
        <taxon>Bacteria</taxon>
        <taxon>Bacillati</taxon>
        <taxon>Bacillota</taxon>
        <taxon>Bacilli</taxon>
        <taxon>Bacillales</taxon>
        <taxon>Bacillaceae</taxon>
        <taxon>Sutcliffiella</taxon>
    </lineage>
</organism>
<evidence type="ECO:0000313" key="3">
    <source>
        <dbReference type="Proteomes" id="UP000737402"/>
    </source>
</evidence>
<accession>A0ABS2NWZ6</accession>
<proteinExistence type="predicted"/>